<keyword evidence="6" id="KW-0175">Coiled coil</keyword>
<dbReference type="PANTHER" id="PTHR24379:SF121">
    <property type="entry name" value="C2H2-TYPE DOMAIN-CONTAINING PROTEIN"/>
    <property type="match status" value="1"/>
</dbReference>
<feature type="region of interest" description="Disordered" evidence="7">
    <location>
        <begin position="605"/>
        <end position="680"/>
    </location>
</feature>
<dbReference type="AlphaFoldDB" id="A0A4C1WIW2"/>
<feature type="region of interest" description="Disordered" evidence="7">
    <location>
        <begin position="909"/>
        <end position="1023"/>
    </location>
</feature>
<dbReference type="SUPFAM" id="SSF57667">
    <property type="entry name" value="beta-beta-alpha zinc fingers"/>
    <property type="match status" value="1"/>
</dbReference>
<dbReference type="Proteomes" id="UP000299102">
    <property type="component" value="Unassembled WGS sequence"/>
</dbReference>
<feature type="region of interest" description="Disordered" evidence="7">
    <location>
        <begin position="175"/>
        <end position="214"/>
    </location>
</feature>
<evidence type="ECO:0000256" key="6">
    <source>
        <dbReference type="SAM" id="Coils"/>
    </source>
</evidence>
<evidence type="ECO:0000313" key="9">
    <source>
        <dbReference type="EMBL" id="GBP50074.1"/>
    </source>
</evidence>
<feature type="compositionally biased region" description="Basic and acidic residues" evidence="7">
    <location>
        <begin position="954"/>
        <end position="971"/>
    </location>
</feature>
<keyword evidence="3 5" id="KW-0863">Zinc-finger</keyword>
<feature type="compositionally biased region" description="Basic and acidic residues" evidence="7">
    <location>
        <begin position="731"/>
        <end position="752"/>
    </location>
</feature>
<evidence type="ECO:0000256" key="2">
    <source>
        <dbReference type="ARBA" id="ARBA00022737"/>
    </source>
</evidence>
<dbReference type="PROSITE" id="PS00028">
    <property type="entry name" value="ZINC_FINGER_C2H2_1"/>
    <property type="match status" value="2"/>
</dbReference>
<feature type="compositionally biased region" description="Acidic residues" evidence="7">
    <location>
        <begin position="1073"/>
        <end position="1083"/>
    </location>
</feature>
<feature type="compositionally biased region" description="Basic and acidic residues" evidence="7">
    <location>
        <begin position="692"/>
        <end position="704"/>
    </location>
</feature>
<keyword evidence="4" id="KW-0862">Zinc</keyword>
<name>A0A4C1WIW2_EUMVA</name>
<dbReference type="STRING" id="151549.A0A4C1WIW2"/>
<feature type="compositionally biased region" description="Acidic residues" evidence="7">
    <location>
        <begin position="930"/>
        <end position="941"/>
    </location>
</feature>
<keyword evidence="2" id="KW-0677">Repeat</keyword>
<dbReference type="SMART" id="SM00355">
    <property type="entry name" value="ZnF_C2H2"/>
    <property type="match status" value="3"/>
</dbReference>
<evidence type="ECO:0000313" key="10">
    <source>
        <dbReference type="Proteomes" id="UP000299102"/>
    </source>
</evidence>
<sequence length="1083" mass="124504">MVFRDAVNHVTEEGYTVLMPALKGNKAQLSTEEVNMSRRVTKLRLLEATRPTRQHTENSHPTKDVKPIRSLRETKTRIERIVRTPTPPPRRMTRHHHEDSKEETMKLSHFRQENKQATRQTRLSSGSSKDTPKSILKVKTEDTFLLKPRELGKRTKEREQQKTVPVKKVKIAIKPMPALPKLERPERRRPATPPPALHRRSQAAAASPTSTPAPEDYKCKICDSAFVKPASLSMHMRSHSPCYTSSRLACNACGQWFNTSEETVIHHRWHRVSSTPYHCELCTADFRHHNAYNEHFEKKSCVPSMEVPDLKCQTCWGMYPTQNLLDQHKCPGEDGRPGGKCYKCLRTYATVRTLRKHEEMCRVKRRDDVTINPDMYATLRNVQIRFARCDPLLEYRVTDDGHYDVSGVKSTFGLDKKSEYPFFASARSVKIKLEPDEFDGMVNIKDDLLDLDETFVHWDSDDSGSSIEEVEDMEESNIVVNPFARRNKRPRVESLARLSIKTIFSAKFLGKVPKRKRKLKFENLKTESDFESLLRKNINEELKSELTNYMNRKNEDNLNTTVHDNTKMKTLNKNHNTNYFIEKLTENANKSNEINDAEEIDTENFNDCQRNDDITQKARSSKDGDNDRTETIFEETSNEDTDLTKNLEKCNGNVEGIREQNENKSEEWNKSEESIDESDANFSMKLKTRVETDPKEGIMRRSETQMEENVEISCTNDRNTNDVESDDDHDDTLSDVDKHRLDESKENTDDVTSKNYRQTVEKTKEITICDSNDMSGTNEVNVLKSINCSNFEIEQSNKTKAKYSNKLDADPTVNDYVSVNVSSKDDSVLPQYERKRGSSHNGDVKGDMDEISDNELGDVSDSELDDNKLLEALDKQIDDIGSGKTVGEEAEETLIDNHDNSKGLQVYNEELSNEKDSQGSLRYSGKESTEDFEQGNEEEEDLTKNAQSTDISLEDSKDKLEGSSDKSRLFLEENSEDSNLRDHEENSAVIRNDSRKDFEIPERDKDKTHLLDATSNSNSLDTPDKCLRFITHEREKYLLDEKTEDISSRDESEKINIEDIVTSRTDKSMDLDSISDEDFDFDT</sequence>
<dbReference type="InterPro" id="IPR036236">
    <property type="entry name" value="Znf_C2H2_sf"/>
</dbReference>
<feature type="region of interest" description="Disordered" evidence="7">
    <location>
        <begin position="1063"/>
        <end position="1083"/>
    </location>
</feature>
<feature type="compositionally biased region" description="Basic and acidic residues" evidence="7">
    <location>
        <begin position="824"/>
        <end position="848"/>
    </location>
</feature>
<keyword evidence="1" id="KW-0479">Metal-binding</keyword>
<evidence type="ECO:0000256" key="5">
    <source>
        <dbReference type="PROSITE-ProRule" id="PRU00042"/>
    </source>
</evidence>
<dbReference type="GO" id="GO:0008270">
    <property type="term" value="F:zinc ion binding"/>
    <property type="evidence" value="ECO:0007669"/>
    <property type="project" value="UniProtKB-KW"/>
</dbReference>
<feature type="compositionally biased region" description="Basic and acidic residues" evidence="7">
    <location>
        <begin position="96"/>
        <end position="116"/>
    </location>
</feature>
<feature type="compositionally biased region" description="Acidic residues" evidence="7">
    <location>
        <begin position="849"/>
        <end position="860"/>
    </location>
</feature>
<feature type="region of interest" description="Disordered" evidence="7">
    <location>
        <begin position="824"/>
        <end position="860"/>
    </location>
</feature>
<reference evidence="9 10" key="1">
    <citation type="journal article" date="2019" name="Commun. Biol.">
        <title>The bagworm genome reveals a unique fibroin gene that provides high tensile strength.</title>
        <authorList>
            <person name="Kono N."/>
            <person name="Nakamura H."/>
            <person name="Ohtoshi R."/>
            <person name="Tomita M."/>
            <person name="Numata K."/>
            <person name="Arakawa K."/>
        </authorList>
    </citation>
    <scope>NUCLEOTIDE SEQUENCE [LARGE SCALE GENOMIC DNA]</scope>
</reference>
<accession>A0A4C1WIW2</accession>
<dbReference type="OrthoDB" id="7765040at2759"/>
<feature type="region of interest" description="Disordered" evidence="7">
    <location>
        <begin position="84"/>
        <end position="141"/>
    </location>
</feature>
<evidence type="ECO:0000256" key="4">
    <source>
        <dbReference type="ARBA" id="ARBA00022833"/>
    </source>
</evidence>
<feature type="compositionally biased region" description="Acidic residues" evidence="7">
    <location>
        <begin position="632"/>
        <end position="641"/>
    </location>
</feature>
<keyword evidence="10" id="KW-1185">Reference proteome</keyword>
<protein>
    <submittedName>
        <fullName evidence="9">Zinc finger protein ZFP69</fullName>
    </submittedName>
</protein>
<feature type="compositionally biased region" description="Basic and acidic residues" evidence="7">
    <location>
        <begin position="609"/>
        <end position="631"/>
    </location>
</feature>
<evidence type="ECO:0000259" key="8">
    <source>
        <dbReference type="PROSITE" id="PS50157"/>
    </source>
</evidence>
<evidence type="ECO:0000256" key="7">
    <source>
        <dbReference type="SAM" id="MobiDB-lite"/>
    </source>
</evidence>
<proteinExistence type="predicted"/>
<dbReference type="Gene3D" id="3.30.160.60">
    <property type="entry name" value="Classic Zinc Finger"/>
    <property type="match status" value="1"/>
</dbReference>
<dbReference type="InterPro" id="IPR013087">
    <property type="entry name" value="Znf_C2H2_type"/>
</dbReference>
<gene>
    <name evidence="9" type="primary">ZFP69</name>
    <name evidence="9" type="ORF">EVAR_39653_1</name>
</gene>
<dbReference type="PANTHER" id="PTHR24379">
    <property type="entry name" value="KRAB AND ZINC FINGER DOMAIN-CONTAINING"/>
    <property type="match status" value="1"/>
</dbReference>
<comment type="caution">
    <text evidence="9">The sequence shown here is derived from an EMBL/GenBank/DDBJ whole genome shotgun (WGS) entry which is preliminary data.</text>
</comment>
<feature type="compositionally biased region" description="Basic and acidic residues" evidence="7">
    <location>
        <begin position="978"/>
        <end position="1010"/>
    </location>
</feature>
<feature type="coiled-coil region" evidence="6">
    <location>
        <begin position="539"/>
        <end position="601"/>
    </location>
</feature>
<dbReference type="PROSITE" id="PS50157">
    <property type="entry name" value="ZINC_FINGER_C2H2_2"/>
    <property type="match status" value="2"/>
</dbReference>
<feature type="domain" description="C2H2-type" evidence="8">
    <location>
        <begin position="248"/>
        <end position="275"/>
    </location>
</feature>
<evidence type="ECO:0000256" key="3">
    <source>
        <dbReference type="ARBA" id="ARBA00022771"/>
    </source>
</evidence>
<feature type="compositionally biased region" description="Polar residues" evidence="7">
    <location>
        <begin position="117"/>
        <end position="129"/>
    </location>
</feature>
<feature type="compositionally biased region" description="Basic and acidic residues" evidence="7">
    <location>
        <begin position="656"/>
        <end position="673"/>
    </location>
</feature>
<dbReference type="EMBL" id="BGZK01000557">
    <property type="protein sequence ID" value="GBP50074.1"/>
    <property type="molecule type" value="Genomic_DNA"/>
</dbReference>
<feature type="domain" description="C2H2-type" evidence="8">
    <location>
        <begin position="217"/>
        <end position="240"/>
    </location>
</feature>
<evidence type="ECO:0000256" key="1">
    <source>
        <dbReference type="ARBA" id="ARBA00022723"/>
    </source>
</evidence>
<organism evidence="9 10">
    <name type="scientific">Eumeta variegata</name>
    <name type="common">Bagworm moth</name>
    <name type="synonym">Eumeta japonica</name>
    <dbReference type="NCBI Taxonomy" id="151549"/>
    <lineage>
        <taxon>Eukaryota</taxon>
        <taxon>Metazoa</taxon>
        <taxon>Ecdysozoa</taxon>
        <taxon>Arthropoda</taxon>
        <taxon>Hexapoda</taxon>
        <taxon>Insecta</taxon>
        <taxon>Pterygota</taxon>
        <taxon>Neoptera</taxon>
        <taxon>Endopterygota</taxon>
        <taxon>Lepidoptera</taxon>
        <taxon>Glossata</taxon>
        <taxon>Ditrysia</taxon>
        <taxon>Tineoidea</taxon>
        <taxon>Psychidae</taxon>
        <taxon>Oiketicinae</taxon>
        <taxon>Eumeta</taxon>
    </lineage>
</organism>
<feature type="region of interest" description="Disordered" evidence="7">
    <location>
        <begin position="692"/>
        <end position="753"/>
    </location>
</feature>
<feature type="compositionally biased region" description="Low complexity" evidence="7">
    <location>
        <begin position="203"/>
        <end position="214"/>
    </location>
</feature>